<accession>A0A455SZL7</accession>
<name>A0A455SZL7_9CHLR</name>
<dbReference type="AlphaFoldDB" id="A0A455SZL7"/>
<keyword evidence="1" id="KW-0472">Membrane</keyword>
<keyword evidence="1" id="KW-0812">Transmembrane</keyword>
<reference evidence="2" key="1">
    <citation type="submission" date="2018-12" db="EMBL/GenBank/DDBJ databases">
        <title>Novel natural products biosynthetic potential of the class Ktedonobacteria.</title>
        <authorList>
            <person name="Zheng Y."/>
            <person name="Saitou A."/>
            <person name="Wang C.M."/>
            <person name="Toyoda A."/>
            <person name="Minakuchi Y."/>
            <person name="Sekiguchi Y."/>
            <person name="Ueda K."/>
            <person name="Takano H."/>
            <person name="Sakai Y."/>
            <person name="Yokota A."/>
            <person name="Yabe S."/>
        </authorList>
    </citation>
    <scope>NUCLEOTIDE SEQUENCE</scope>
    <source>
        <strain evidence="2">A3-2</strain>
    </source>
</reference>
<protein>
    <submittedName>
        <fullName evidence="2">Uncharacterized protein</fullName>
    </submittedName>
</protein>
<sequence>MGDSSQTADKGRAIEVAGKPESGATTAGALVISLRDVLIILAAFLGIFLALILVLSNGRLTTTSDIVAVLSVVISGISTITAAAFGVAVGAQAGSQAGQAVAAETKRQVAGIRNQALPNLERLEEGFKLMESEMLKLPLENRAFDLNPDATSRGPSQPIAIPQELLGKMRMSLGAIRGALETLPG</sequence>
<gene>
    <name evidence="2" type="ORF">KTA_05510</name>
</gene>
<feature type="transmembrane region" description="Helical" evidence="1">
    <location>
        <begin position="37"/>
        <end position="55"/>
    </location>
</feature>
<feature type="transmembrane region" description="Helical" evidence="1">
    <location>
        <begin position="67"/>
        <end position="89"/>
    </location>
</feature>
<evidence type="ECO:0000313" key="2">
    <source>
        <dbReference type="EMBL" id="BBH92352.1"/>
    </source>
</evidence>
<evidence type="ECO:0000256" key="1">
    <source>
        <dbReference type="SAM" id="Phobius"/>
    </source>
</evidence>
<proteinExistence type="predicted"/>
<keyword evidence="1" id="KW-1133">Transmembrane helix</keyword>
<organism evidence="2">
    <name type="scientific">Thermogemmatispora argillosa</name>
    <dbReference type="NCBI Taxonomy" id="2045280"/>
    <lineage>
        <taxon>Bacteria</taxon>
        <taxon>Bacillati</taxon>
        <taxon>Chloroflexota</taxon>
        <taxon>Ktedonobacteria</taxon>
        <taxon>Thermogemmatisporales</taxon>
        <taxon>Thermogemmatisporaceae</taxon>
        <taxon>Thermogemmatispora</taxon>
    </lineage>
</organism>
<dbReference type="EMBL" id="AP019377">
    <property type="protein sequence ID" value="BBH92352.1"/>
    <property type="molecule type" value="Genomic_DNA"/>
</dbReference>